<dbReference type="GO" id="GO:0000122">
    <property type="term" value="P:negative regulation of transcription by RNA polymerase II"/>
    <property type="evidence" value="ECO:0007669"/>
    <property type="project" value="UniProtKB-ARBA"/>
</dbReference>
<dbReference type="PANTHER" id="PTHR24384:SF189">
    <property type="entry name" value="C2H2-TYPE DOMAIN-CONTAINING PROTEIN-RELATED"/>
    <property type="match status" value="1"/>
</dbReference>
<feature type="domain" description="C2H2-type" evidence="13">
    <location>
        <begin position="278"/>
        <end position="305"/>
    </location>
</feature>
<dbReference type="FunFam" id="3.30.160.60:FF:000690">
    <property type="entry name" value="Zinc finger protein 354C"/>
    <property type="match status" value="1"/>
</dbReference>
<evidence type="ECO:0000256" key="4">
    <source>
        <dbReference type="ARBA" id="ARBA00022771"/>
    </source>
</evidence>
<evidence type="ECO:0000256" key="7">
    <source>
        <dbReference type="ARBA" id="ARBA00023125"/>
    </source>
</evidence>
<dbReference type="Gene3D" id="3.40.1800.20">
    <property type="match status" value="1"/>
</dbReference>
<feature type="domain" description="C2H2-type" evidence="13">
    <location>
        <begin position="340"/>
        <end position="367"/>
    </location>
</feature>
<feature type="binding site" evidence="11">
    <location>
        <position position="72"/>
    </location>
    <ligand>
        <name>Zn(2+)</name>
        <dbReference type="ChEBI" id="CHEBI:29105"/>
    </ligand>
</feature>
<dbReference type="EMBL" id="OD566384">
    <property type="protein sequence ID" value="CAD7443881.1"/>
    <property type="molecule type" value="Genomic_DNA"/>
</dbReference>
<evidence type="ECO:0000256" key="10">
    <source>
        <dbReference type="PROSITE-ProRule" id="PRU00042"/>
    </source>
</evidence>
<evidence type="ECO:0000256" key="2">
    <source>
        <dbReference type="ARBA" id="ARBA00022723"/>
    </source>
</evidence>
<evidence type="ECO:0000259" key="14">
    <source>
        <dbReference type="PROSITE" id="PS51915"/>
    </source>
</evidence>
<feature type="domain" description="C2H2-type" evidence="13">
    <location>
        <begin position="308"/>
        <end position="335"/>
    </location>
</feature>
<evidence type="ECO:0008006" key="16">
    <source>
        <dbReference type="Google" id="ProtNLM"/>
    </source>
</evidence>
<dbReference type="Gene3D" id="3.30.160.60">
    <property type="entry name" value="Classic Zinc Finger"/>
    <property type="match status" value="11"/>
</dbReference>
<evidence type="ECO:0000256" key="3">
    <source>
        <dbReference type="ARBA" id="ARBA00022737"/>
    </source>
</evidence>
<dbReference type="SMART" id="SM00355">
    <property type="entry name" value="ZnF_C2H2"/>
    <property type="match status" value="14"/>
</dbReference>
<evidence type="ECO:0000256" key="9">
    <source>
        <dbReference type="ARBA" id="ARBA00023242"/>
    </source>
</evidence>
<dbReference type="PROSITE" id="PS00028">
    <property type="entry name" value="ZINC_FINGER_C2H2_1"/>
    <property type="match status" value="13"/>
</dbReference>
<feature type="domain" description="C2H2-type" evidence="13">
    <location>
        <begin position="454"/>
        <end position="481"/>
    </location>
</feature>
<dbReference type="FunFam" id="3.30.160.60:FF:001465">
    <property type="entry name" value="Zinc finger protein 560"/>
    <property type="match status" value="1"/>
</dbReference>
<dbReference type="GO" id="GO:0008270">
    <property type="term" value="F:zinc ion binding"/>
    <property type="evidence" value="ECO:0007669"/>
    <property type="project" value="UniProtKB-UniRule"/>
</dbReference>
<dbReference type="InterPro" id="IPR050752">
    <property type="entry name" value="C2H2-ZF_domain"/>
</dbReference>
<keyword evidence="6" id="KW-0805">Transcription regulation</keyword>
<evidence type="ECO:0000256" key="8">
    <source>
        <dbReference type="ARBA" id="ARBA00023163"/>
    </source>
</evidence>
<feature type="domain" description="C2H2-type" evidence="13">
    <location>
        <begin position="596"/>
        <end position="623"/>
    </location>
</feature>
<sequence length="844" mass="96632">MTADTDKEQTQNPKNNTYCLLCNSRVGVSSRNSLEIFQNTYVTSSERPVASSIGAFLEHEITEDTVHSNVICKKCYKLLNEADEIEVRLADIKLEVQENYKRTLVLQMEGDKSATEGGEEHEKLPLSSEDGNVRPPRRRGRPRKHESHNSEEEYEQKENAIMVAAEMVEQVGSDDEINIEMLAAEAAGEDLEAEGELHVKIKLEPGEIGHMKDYMGRRRNMMKRKSRLSMHQDDIPDQVIMREGNEFACLLCTGSEKVIGDMKGISTHMKTTHNTRIYICDMCGQDFRKRNELSMHLDEHVAAEEGDFQCEVCNRIFTNLRLFRVHKRMHYPQVKEEGDFQCEVCNRIFTNLRLFRVHKRMHYPQAKLWTCETCGKRYSSRNLLDEHINVHLGVRPYKCRSCGKDFASKYTYKAHTKTHEERPRPFSCGDCGKTFLSAQNLQQHERTHNGLRNYVCDQCGKAFGTARNLEVHSVVHSGYKPFICRTCGKAFARKAEIRDHERTHTGEKPYQCEFCGATFSQRSNLQSHKRATHYQDKRYKCLDCGKGFKRRRLLDYHVKAAHTGERPYKCSICEATFVYPEHFKKHRRIHTGEKPFLCEVCGKAFNSRDNRNAHRFVHSDKKPYECLVCGAGFMRKPLLYNHMQSQGHLNDTIVVNQPRLTNEEDLVNIAVEAGDMEMTIVDATDQTDQDAKLYIHELKDHVIIQEGDEHMYAEKTVVVGGDDGEDEVHQLDQDNVQHLIIDGSVHFADASELANLHGEVAEITTTAGGQYTKRIVVPAVPAVQHNMEEGSYEDQENQEGESIMTLTPSQSIETPDGHVRLVHIRIPSGQGDARTWYNAVESSE</sequence>
<keyword evidence="3" id="KW-0677">Repeat</keyword>
<dbReference type="GO" id="GO:0003682">
    <property type="term" value="F:chromatin binding"/>
    <property type="evidence" value="ECO:0007669"/>
    <property type="project" value="UniProtKB-ARBA"/>
</dbReference>
<evidence type="ECO:0000256" key="5">
    <source>
        <dbReference type="ARBA" id="ARBA00022833"/>
    </source>
</evidence>
<dbReference type="PROSITE" id="PS50157">
    <property type="entry name" value="ZINC_FINGER_C2H2_2"/>
    <property type="match status" value="13"/>
</dbReference>
<feature type="domain" description="C2H2-type" evidence="13">
    <location>
        <begin position="510"/>
        <end position="538"/>
    </location>
</feature>
<dbReference type="GO" id="GO:0005634">
    <property type="term" value="C:nucleus"/>
    <property type="evidence" value="ECO:0007669"/>
    <property type="project" value="UniProtKB-SubCell"/>
</dbReference>
<feature type="compositionally biased region" description="Basic and acidic residues" evidence="12">
    <location>
        <begin position="111"/>
        <end position="124"/>
    </location>
</feature>
<feature type="compositionally biased region" description="Basic residues" evidence="12">
    <location>
        <begin position="135"/>
        <end position="146"/>
    </location>
</feature>
<gene>
    <name evidence="15" type="ORF">TBIB3V08_LOCUS6277</name>
</gene>
<feature type="domain" description="C2H2-type" evidence="13">
    <location>
        <begin position="426"/>
        <end position="453"/>
    </location>
</feature>
<protein>
    <recommendedName>
        <fullName evidence="16">Zinc finger protein</fullName>
    </recommendedName>
</protein>
<dbReference type="Pfam" id="PF00096">
    <property type="entry name" value="zf-C2H2"/>
    <property type="match status" value="11"/>
</dbReference>
<dbReference type="GO" id="GO:0000785">
    <property type="term" value="C:chromatin"/>
    <property type="evidence" value="ECO:0007669"/>
    <property type="project" value="UniProtKB-ARBA"/>
</dbReference>
<organism evidence="15">
    <name type="scientific">Timema bartmani</name>
    <dbReference type="NCBI Taxonomy" id="61472"/>
    <lineage>
        <taxon>Eukaryota</taxon>
        <taxon>Metazoa</taxon>
        <taxon>Ecdysozoa</taxon>
        <taxon>Arthropoda</taxon>
        <taxon>Hexapoda</taxon>
        <taxon>Insecta</taxon>
        <taxon>Pterygota</taxon>
        <taxon>Neoptera</taxon>
        <taxon>Polyneoptera</taxon>
        <taxon>Phasmatodea</taxon>
        <taxon>Timematodea</taxon>
        <taxon>Timematoidea</taxon>
        <taxon>Timematidae</taxon>
        <taxon>Timema</taxon>
    </lineage>
</organism>
<dbReference type="SUPFAM" id="SSF57667">
    <property type="entry name" value="beta-beta-alpha zinc fingers"/>
    <property type="match status" value="7"/>
</dbReference>
<feature type="domain" description="C2H2-type" evidence="13">
    <location>
        <begin position="539"/>
        <end position="567"/>
    </location>
</feature>
<dbReference type="PANTHER" id="PTHR24384">
    <property type="entry name" value="FINGER PUTATIVE TRANSCRIPTION FACTOR FAMILY-RELATED"/>
    <property type="match status" value="1"/>
</dbReference>
<feature type="binding site" evidence="11">
    <location>
        <position position="19"/>
    </location>
    <ligand>
        <name>Zn(2+)</name>
        <dbReference type="ChEBI" id="CHEBI:29105"/>
    </ligand>
</feature>
<dbReference type="GO" id="GO:0040029">
    <property type="term" value="P:epigenetic regulation of gene expression"/>
    <property type="evidence" value="ECO:0007669"/>
    <property type="project" value="UniProtKB-ARBA"/>
</dbReference>
<keyword evidence="2 11" id="KW-0479">Metal-binding</keyword>
<dbReference type="PROSITE" id="PS51915">
    <property type="entry name" value="ZAD"/>
    <property type="match status" value="1"/>
</dbReference>
<keyword evidence="9" id="KW-0539">Nucleus</keyword>
<keyword evidence="4 10" id="KW-0863">Zinc-finger</keyword>
<keyword evidence="8" id="KW-0804">Transcription</keyword>
<evidence type="ECO:0000256" key="11">
    <source>
        <dbReference type="PROSITE-ProRule" id="PRU01263"/>
    </source>
</evidence>
<reference evidence="15" key="1">
    <citation type="submission" date="2020-11" db="EMBL/GenBank/DDBJ databases">
        <authorList>
            <person name="Tran Van P."/>
        </authorList>
    </citation>
    <scope>NUCLEOTIDE SEQUENCE</scope>
</reference>
<feature type="region of interest" description="Disordered" evidence="12">
    <location>
        <begin position="111"/>
        <end position="156"/>
    </location>
</feature>
<feature type="domain" description="C2H2-type" evidence="13">
    <location>
        <begin position="568"/>
        <end position="595"/>
    </location>
</feature>
<feature type="domain" description="C2H2-type" evidence="13">
    <location>
        <begin position="369"/>
        <end position="396"/>
    </location>
</feature>
<comment type="subcellular location">
    <subcellularLocation>
        <location evidence="1">Nucleus</location>
    </subcellularLocation>
</comment>
<feature type="domain" description="C2H2-type" evidence="13">
    <location>
        <begin position="624"/>
        <end position="653"/>
    </location>
</feature>
<feature type="binding site" evidence="11">
    <location>
        <position position="22"/>
    </location>
    <ligand>
        <name>Zn(2+)</name>
        <dbReference type="ChEBI" id="CHEBI:29105"/>
    </ligand>
</feature>
<proteinExistence type="predicted"/>
<dbReference type="InterPro" id="IPR036236">
    <property type="entry name" value="Znf_C2H2_sf"/>
</dbReference>
<dbReference type="AlphaFoldDB" id="A0A7R9EYU4"/>
<evidence type="ECO:0000259" key="13">
    <source>
        <dbReference type="PROSITE" id="PS50157"/>
    </source>
</evidence>
<dbReference type="InterPro" id="IPR012934">
    <property type="entry name" value="Znf_AD"/>
</dbReference>
<feature type="binding site" evidence="11">
    <location>
        <position position="75"/>
    </location>
    <ligand>
        <name>Zn(2+)</name>
        <dbReference type="ChEBI" id="CHEBI:29105"/>
    </ligand>
</feature>
<evidence type="ECO:0000256" key="6">
    <source>
        <dbReference type="ARBA" id="ARBA00023015"/>
    </source>
</evidence>
<dbReference type="FunFam" id="3.30.160.60:FF:000852">
    <property type="entry name" value="zinc finger protein 629 isoform X2"/>
    <property type="match status" value="1"/>
</dbReference>
<evidence type="ECO:0000313" key="15">
    <source>
        <dbReference type="EMBL" id="CAD7443881.1"/>
    </source>
</evidence>
<dbReference type="GO" id="GO:0000981">
    <property type="term" value="F:DNA-binding transcription factor activity, RNA polymerase II-specific"/>
    <property type="evidence" value="ECO:0007669"/>
    <property type="project" value="TreeGrafter"/>
</dbReference>
<feature type="domain" description="C2H2-type" evidence="13">
    <location>
        <begin position="482"/>
        <end position="509"/>
    </location>
</feature>
<dbReference type="SMART" id="SM00868">
    <property type="entry name" value="zf-AD"/>
    <property type="match status" value="1"/>
</dbReference>
<dbReference type="InterPro" id="IPR013087">
    <property type="entry name" value="Znf_C2H2_type"/>
</dbReference>
<keyword evidence="7" id="KW-0238">DNA-binding</keyword>
<feature type="domain" description="C2H2-type" evidence="13">
    <location>
        <begin position="397"/>
        <end position="424"/>
    </location>
</feature>
<evidence type="ECO:0000256" key="12">
    <source>
        <dbReference type="SAM" id="MobiDB-lite"/>
    </source>
</evidence>
<dbReference type="GO" id="GO:0000978">
    <property type="term" value="F:RNA polymerase II cis-regulatory region sequence-specific DNA binding"/>
    <property type="evidence" value="ECO:0007669"/>
    <property type="project" value="TreeGrafter"/>
</dbReference>
<dbReference type="FunFam" id="3.30.160.60:FF:000176">
    <property type="entry name" value="zinc finger protein 70"/>
    <property type="match status" value="1"/>
</dbReference>
<accession>A0A7R9EYU4</accession>
<keyword evidence="5 11" id="KW-0862">Zinc</keyword>
<dbReference type="FunFam" id="3.30.160.60:FF:000446">
    <property type="entry name" value="Zinc finger protein"/>
    <property type="match status" value="2"/>
</dbReference>
<evidence type="ECO:0000256" key="1">
    <source>
        <dbReference type="ARBA" id="ARBA00004123"/>
    </source>
</evidence>
<feature type="domain" description="ZAD" evidence="14">
    <location>
        <begin position="17"/>
        <end position="99"/>
    </location>
</feature>
<name>A0A7R9EYU4_9NEOP</name>
<dbReference type="FunFam" id="3.30.160.60:FF:001182">
    <property type="entry name" value="Zinc finger, C2H2 type"/>
    <property type="match status" value="1"/>
</dbReference>